<organism evidence="3">
    <name type="scientific">Echinostoma caproni</name>
    <dbReference type="NCBI Taxonomy" id="27848"/>
    <lineage>
        <taxon>Eukaryota</taxon>
        <taxon>Metazoa</taxon>
        <taxon>Spiralia</taxon>
        <taxon>Lophotrochozoa</taxon>
        <taxon>Platyhelminthes</taxon>
        <taxon>Trematoda</taxon>
        <taxon>Digenea</taxon>
        <taxon>Plagiorchiida</taxon>
        <taxon>Echinostomata</taxon>
        <taxon>Echinostomatoidea</taxon>
        <taxon>Echinostomatidae</taxon>
        <taxon>Echinostoma</taxon>
    </lineage>
</organism>
<accession>A0A183AH95</accession>
<proteinExistence type="predicted"/>
<name>A0A183AH95_9TREM</name>
<dbReference type="EMBL" id="UZAN01043326">
    <property type="protein sequence ID" value="VDP78083.1"/>
    <property type="molecule type" value="Genomic_DNA"/>
</dbReference>
<dbReference type="Proteomes" id="UP000272942">
    <property type="component" value="Unassembled WGS sequence"/>
</dbReference>
<sequence>MLRATSKDADKKELSQHYGLTLVKQKSLLSSKHLSALKDSKDKSDLDILHSDKGFGTVLMDLSDYQRKVECIFNDPSKLL</sequence>
<evidence type="ECO:0000313" key="3">
    <source>
        <dbReference type="WBParaSite" id="ECPE_0000634301-mRNA-1"/>
    </source>
</evidence>
<protein>
    <submittedName>
        <fullName evidence="3">Transposase</fullName>
    </submittedName>
</protein>
<gene>
    <name evidence="1" type="ORF">ECPE_LOCUS6330</name>
</gene>
<evidence type="ECO:0000313" key="2">
    <source>
        <dbReference type="Proteomes" id="UP000272942"/>
    </source>
</evidence>
<keyword evidence="2" id="KW-1185">Reference proteome</keyword>
<dbReference type="AlphaFoldDB" id="A0A183AH95"/>
<reference evidence="1 2" key="2">
    <citation type="submission" date="2018-11" db="EMBL/GenBank/DDBJ databases">
        <authorList>
            <consortium name="Pathogen Informatics"/>
        </authorList>
    </citation>
    <scope>NUCLEOTIDE SEQUENCE [LARGE SCALE GENOMIC DNA]</scope>
    <source>
        <strain evidence="1 2">Egypt</strain>
    </source>
</reference>
<reference evidence="3" key="1">
    <citation type="submission" date="2016-06" db="UniProtKB">
        <authorList>
            <consortium name="WormBaseParasite"/>
        </authorList>
    </citation>
    <scope>IDENTIFICATION</scope>
</reference>
<evidence type="ECO:0000313" key="1">
    <source>
        <dbReference type="EMBL" id="VDP78083.1"/>
    </source>
</evidence>
<dbReference type="WBParaSite" id="ECPE_0000634301-mRNA-1">
    <property type="protein sequence ID" value="ECPE_0000634301-mRNA-1"/>
    <property type="gene ID" value="ECPE_0000634301"/>
</dbReference>